<feature type="region of interest" description="Disordered" evidence="1">
    <location>
        <begin position="99"/>
        <end position="145"/>
    </location>
</feature>
<dbReference type="Proteomes" id="UP000233551">
    <property type="component" value="Unassembled WGS sequence"/>
</dbReference>
<keyword evidence="3" id="KW-1185">Reference proteome</keyword>
<comment type="caution">
    <text evidence="2">The sequence shown here is derived from an EMBL/GenBank/DDBJ whole genome shotgun (WGS) entry which is preliminary data.</text>
</comment>
<name>A0A2I0JBM2_PUNGR</name>
<evidence type="ECO:0000313" key="3">
    <source>
        <dbReference type="Proteomes" id="UP000233551"/>
    </source>
</evidence>
<sequence length="145" mass="16121">MDRFRSSDFPVSTIVVLQFRQAPRCTRDPHVLSLSVPRLFRLPFGQASYSKLDPSGSSSSSSSSSTVAYHRHLSETKPICLCPLSSLFLPRQPLKLIIKPRESTTFQGSTPSDPSPVGRQDRTLRPLRGPWARGSTAYLPPKPRT</sequence>
<protein>
    <submittedName>
        <fullName evidence="2">Uncharacterized protein</fullName>
    </submittedName>
</protein>
<feature type="non-terminal residue" evidence="2">
    <location>
        <position position="145"/>
    </location>
</feature>
<organism evidence="2 3">
    <name type="scientific">Punica granatum</name>
    <name type="common">Pomegranate</name>
    <dbReference type="NCBI Taxonomy" id="22663"/>
    <lineage>
        <taxon>Eukaryota</taxon>
        <taxon>Viridiplantae</taxon>
        <taxon>Streptophyta</taxon>
        <taxon>Embryophyta</taxon>
        <taxon>Tracheophyta</taxon>
        <taxon>Spermatophyta</taxon>
        <taxon>Magnoliopsida</taxon>
        <taxon>eudicotyledons</taxon>
        <taxon>Gunneridae</taxon>
        <taxon>Pentapetalae</taxon>
        <taxon>rosids</taxon>
        <taxon>malvids</taxon>
        <taxon>Myrtales</taxon>
        <taxon>Lythraceae</taxon>
        <taxon>Punica</taxon>
    </lineage>
</organism>
<dbReference type="AlphaFoldDB" id="A0A2I0JBM2"/>
<proteinExistence type="predicted"/>
<accession>A0A2I0JBM2</accession>
<evidence type="ECO:0000256" key="1">
    <source>
        <dbReference type="SAM" id="MobiDB-lite"/>
    </source>
</evidence>
<gene>
    <name evidence="2" type="ORF">CRG98_026636</name>
</gene>
<feature type="compositionally biased region" description="Low complexity" evidence="1">
    <location>
        <begin position="55"/>
        <end position="65"/>
    </location>
</feature>
<feature type="region of interest" description="Disordered" evidence="1">
    <location>
        <begin position="49"/>
        <end position="68"/>
    </location>
</feature>
<dbReference type="EMBL" id="PGOL01001887">
    <property type="protein sequence ID" value="PKI53056.1"/>
    <property type="molecule type" value="Genomic_DNA"/>
</dbReference>
<reference evidence="2 3" key="1">
    <citation type="submission" date="2017-11" db="EMBL/GenBank/DDBJ databases">
        <title>De-novo sequencing of pomegranate (Punica granatum L.) genome.</title>
        <authorList>
            <person name="Akparov Z."/>
            <person name="Amiraslanov A."/>
            <person name="Hajiyeva S."/>
            <person name="Abbasov M."/>
            <person name="Kaur K."/>
            <person name="Hamwieh A."/>
            <person name="Solovyev V."/>
            <person name="Salamov A."/>
            <person name="Braich B."/>
            <person name="Kosarev P."/>
            <person name="Mahmoud A."/>
            <person name="Hajiyev E."/>
            <person name="Babayeva S."/>
            <person name="Izzatullayeva V."/>
            <person name="Mammadov A."/>
            <person name="Mammadov A."/>
            <person name="Sharifova S."/>
            <person name="Ojaghi J."/>
            <person name="Eynullazada K."/>
            <person name="Bayramov B."/>
            <person name="Abdulazimova A."/>
            <person name="Shahmuradov I."/>
        </authorList>
    </citation>
    <scope>NUCLEOTIDE SEQUENCE [LARGE SCALE GENOMIC DNA]</scope>
    <source>
        <strain evidence="3">cv. AG2017</strain>
        <tissue evidence="2">Leaf</tissue>
    </source>
</reference>
<feature type="compositionally biased region" description="Polar residues" evidence="1">
    <location>
        <begin position="103"/>
        <end position="112"/>
    </location>
</feature>
<evidence type="ECO:0000313" key="2">
    <source>
        <dbReference type="EMBL" id="PKI53056.1"/>
    </source>
</evidence>